<organism evidence="11 13">
    <name type="scientific">Didymodactylos carnosus</name>
    <dbReference type="NCBI Taxonomy" id="1234261"/>
    <lineage>
        <taxon>Eukaryota</taxon>
        <taxon>Metazoa</taxon>
        <taxon>Spiralia</taxon>
        <taxon>Gnathifera</taxon>
        <taxon>Rotifera</taxon>
        <taxon>Eurotatoria</taxon>
        <taxon>Bdelloidea</taxon>
        <taxon>Philodinida</taxon>
        <taxon>Philodinidae</taxon>
        <taxon>Didymodactylos</taxon>
    </lineage>
</organism>
<proteinExistence type="inferred from homology"/>
<evidence type="ECO:0000256" key="2">
    <source>
        <dbReference type="ARBA" id="ARBA00022676"/>
    </source>
</evidence>
<evidence type="ECO:0000256" key="4">
    <source>
        <dbReference type="ARBA" id="ARBA00022695"/>
    </source>
</evidence>
<protein>
    <recommendedName>
        <fullName evidence="9">NAD(P)(+)--arginine ADP-ribosyltransferase</fullName>
        <ecNumber evidence="9">2.4.2.31</ecNumber>
    </recommendedName>
    <alternativeName>
        <fullName evidence="9">Mono(ADP-ribosyl)transferase</fullName>
    </alternativeName>
</protein>
<evidence type="ECO:0000256" key="7">
    <source>
        <dbReference type="ARBA" id="ARBA00047597"/>
    </source>
</evidence>
<dbReference type="Gene3D" id="1.25.40.20">
    <property type="entry name" value="Ankyrin repeat-containing domain"/>
    <property type="match status" value="1"/>
</dbReference>
<comment type="similarity">
    <text evidence="1 9">Belongs to the Arg-specific ADP-ribosyltransferase family.</text>
</comment>
<dbReference type="GO" id="GO:0006032">
    <property type="term" value="P:chitin catabolic process"/>
    <property type="evidence" value="ECO:0007669"/>
    <property type="project" value="InterPro"/>
</dbReference>
<comment type="catalytic activity">
    <reaction evidence="7 9">
        <text>L-arginyl-[protein] + NAD(+) = N(omega)-(ADP-D-ribosyl)-L-arginyl-[protein] + nicotinamide + H(+)</text>
        <dbReference type="Rhea" id="RHEA:19149"/>
        <dbReference type="Rhea" id="RHEA-COMP:10532"/>
        <dbReference type="Rhea" id="RHEA-COMP:15087"/>
        <dbReference type="ChEBI" id="CHEBI:15378"/>
        <dbReference type="ChEBI" id="CHEBI:17154"/>
        <dbReference type="ChEBI" id="CHEBI:29965"/>
        <dbReference type="ChEBI" id="CHEBI:57540"/>
        <dbReference type="ChEBI" id="CHEBI:142554"/>
        <dbReference type="EC" id="2.4.2.31"/>
    </reaction>
</comment>
<dbReference type="InterPro" id="IPR000726">
    <property type="entry name" value="Glyco_hydro_19_cat"/>
</dbReference>
<evidence type="ECO:0000256" key="6">
    <source>
        <dbReference type="ARBA" id="ARBA00023157"/>
    </source>
</evidence>
<dbReference type="PANTHER" id="PTHR22595:SF79">
    <property type="entry name" value="CHITINASE 12"/>
    <property type="match status" value="1"/>
</dbReference>
<dbReference type="InterPro" id="IPR002110">
    <property type="entry name" value="Ankyrin_rpt"/>
</dbReference>
<keyword evidence="6" id="KW-1015">Disulfide bond</keyword>
<name>A0A815P4I8_9BILA</name>
<dbReference type="Pfam" id="PF00023">
    <property type="entry name" value="Ank"/>
    <property type="match status" value="1"/>
</dbReference>
<evidence type="ECO:0000256" key="3">
    <source>
        <dbReference type="ARBA" id="ARBA00022679"/>
    </source>
</evidence>
<dbReference type="CDD" id="cd00325">
    <property type="entry name" value="chitinase_GH19"/>
    <property type="match status" value="1"/>
</dbReference>
<dbReference type="EC" id="2.4.2.31" evidence="9"/>
<keyword evidence="3 9" id="KW-0808">Transferase</keyword>
<evidence type="ECO:0000259" key="10">
    <source>
        <dbReference type="Pfam" id="PF00182"/>
    </source>
</evidence>
<keyword evidence="2 9" id="KW-0328">Glycosyltransferase</keyword>
<accession>A0A815P4I8</accession>
<keyword evidence="13" id="KW-1185">Reference proteome</keyword>
<dbReference type="Gene3D" id="1.10.530.10">
    <property type="match status" value="1"/>
</dbReference>
<dbReference type="Gene3D" id="3.30.20.10">
    <property type="entry name" value="Endochitinase, domain 2"/>
    <property type="match status" value="1"/>
</dbReference>
<dbReference type="EMBL" id="CAJOBC010084589">
    <property type="protein sequence ID" value="CAF4319280.1"/>
    <property type="molecule type" value="Genomic_DNA"/>
</dbReference>
<evidence type="ECO:0000256" key="9">
    <source>
        <dbReference type="RuleBase" id="RU361228"/>
    </source>
</evidence>
<evidence type="ECO:0000256" key="5">
    <source>
        <dbReference type="ARBA" id="ARBA00022821"/>
    </source>
</evidence>
<dbReference type="GO" id="GO:0106274">
    <property type="term" value="F:NAD+-protein-arginine ADP-ribosyltransferase activity"/>
    <property type="evidence" value="ECO:0007669"/>
    <property type="project" value="UniProtKB-EC"/>
</dbReference>
<dbReference type="InterPro" id="IPR000768">
    <property type="entry name" value="ART"/>
</dbReference>
<sequence>LHPKTENTALHIASYMGHNKIVKLLLEYGASRCSIKNKDDLTPFEVARTQETKTIFEHIVAYTAPSTRFFKILNEHLARYIIDNFDDFDPKKYNHGLVNFGGKIMNLTFLSTSKRLEMAEIFSGKGELLKSLKHSNNTCIQQQPTLIRYTIKNHHTALDIENISKIPDEKEVLIPPFALFKVIYVERNNASCYNEIHLEECDESICKTLRTHLYGLFSRKTFDYIFNELDKNTSDRRWNAFLIVNEKMKWKPINKEDVATFFAHVHRQKTGLKFLALKCDETRTCNYTQKHPWCNDYVQPMVGRQYYGRGWIQLWSHCNYYNASQALSIDLLSNPDLVSQNEVIASQVAMWYWKAYGMREYAAKGQFNETTKLLTPNECPKVNRIDQYTRVQTYLRVRQCYGLQTSIGDSLYC</sequence>
<dbReference type="GO" id="GO:0004568">
    <property type="term" value="F:chitinase activity"/>
    <property type="evidence" value="ECO:0007669"/>
    <property type="project" value="InterPro"/>
</dbReference>
<dbReference type="AlphaFoldDB" id="A0A815P4I8"/>
<evidence type="ECO:0000313" key="13">
    <source>
        <dbReference type="Proteomes" id="UP000663829"/>
    </source>
</evidence>
<gene>
    <name evidence="11" type="ORF">GPM918_LOCUS34481</name>
    <name evidence="12" type="ORF">SRO942_LOCUS35179</name>
</gene>
<dbReference type="InterPro" id="IPR023346">
    <property type="entry name" value="Lysozyme-like_dom_sf"/>
</dbReference>
<dbReference type="Proteomes" id="UP000681722">
    <property type="component" value="Unassembled WGS sequence"/>
</dbReference>
<dbReference type="PANTHER" id="PTHR22595">
    <property type="entry name" value="CHITINASE-RELATED"/>
    <property type="match status" value="1"/>
</dbReference>
<keyword evidence="9" id="KW-0520">NAD</keyword>
<feature type="non-terminal residue" evidence="11">
    <location>
        <position position="1"/>
    </location>
</feature>
<dbReference type="PROSITE" id="PS50297">
    <property type="entry name" value="ANK_REP_REGION"/>
    <property type="match status" value="1"/>
</dbReference>
<dbReference type="SMART" id="SM00248">
    <property type="entry name" value="ANK"/>
    <property type="match status" value="1"/>
</dbReference>
<dbReference type="PROSITE" id="PS50088">
    <property type="entry name" value="ANK_REPEAT"/>
    <property type="match status" value="1"/>
</dbReference>
<feature type="repeat" description="ANK" evidence="8">
    <location>
        <begin position="5"/>
        <end position="31"/>
    </location>
</feature>
<reference evidence="11" key="1">
    <citation type="submission" date="2021-02" db="EMBL/GenBank/DDBJ databases">
        <authorList>
            <person name="Nowell W R."/>
        </authorList>
    </citation>
    <scope>NUCLEOTIDE SEQUENCE</scope>
</reference>
<dbReference type="GO" id="GO:0006952">
    <property type="term" value="P:defense response"/>
    <property type="evidence" value="ECO:0007669"/>
    <property type="project" value="UniProtKB-KW"/>
</dbReference>
<keyword evidence="8" id="KW-0040">ANK repeat</keyword>
<dbReference type="Proteomes" id="UP000663829">
    <property type="component" value="Unassembled WGS sequence"/>
</dbReference>
<feature type="domain" description="Glycoside hydrolase family 19 catalytic" evidence="10">
    <location>
        <begin position="254"/>
        <end position="355"/>
    </location>
</feature>
<dbReference type="SUPFAM" id="SSF53955">
    <property type="entry name" value="Lysozyme-like"/>
    <property type="match status" value="1"/>
</dbReference>
<dbReference type="Pfam" id="PF01129">
    <property type="entry name" value="ART"/>
    <property type="match status" value="1"/>
</dbReference>
<dbReference type="SUPFAM" id="SSF56399">
    <property type="entry name" value="ADP-ribosylation"/>
    <property type="match status" value="1"/>
</dbReference>
<keyword evidence="4" id="KW-0548">Nucleotidyltransferase</keyword>
<dbReference type="SUPFAM" id="SSF48403">
    <property type="entry name" value="Ankyrin repeat"/>
    <property type="match status" value="1"/>
</dbReference>
<keyword evidence="5" id="KW-0611">Plant defense</keyword>
<evidence type="ECO:0000313" key="12">
    <source>
        <dbReference type="EMBL" id="CAF4319280.1"/>
    </source>
</evidence>
<dbReference type="GO" id="GO:0016779">
    <property type="term" value="F:nucleotidyltransferase activity"/>
    <property type="evidence" value="ECO:0007669"/>
    <property type="project" value="UniProtKB-KW"/>
</dbReference>
<evidence type="ECO:0000313" key="11">
    <source>
        <dbReference type="EMBL" id="CAF1444130.1"/>
    </source>
</evidence>
<keyword evidence="9" id="KW-0521">NADP</keyword>
<dbReference type="GO" id="GO:0016998">
    <property type="term" value="P:cell wall macromolecule catabolic process"/>
    <property type="evidence" value="ECO:0007669"/>
    <property type="project" value="InterPro"/>
</dbReference>
<evidence type="ECO:0000256" key="1">
    <source>
        <dbReference type="ARBA" id="ARBA00009558"/>
    </source>
</evidence>
<dbReference type="EMBL" id="CAJNOQ010019148">
    <property type="protein sequence ID" value="CAF1444130.1"/>
    <property type="molecule type" value="Genomic_DNA"/>
</dbReference>
<evidence type="ECO:0000256" key="8">
    <source>
        <dbReference type="PROSITE-ProRule" id="PRU00023"/>
    </source>
</evidence>
<dbReference type="InterPro" id="IPR036770">
    <property type="entry name" value="Ankyrin_rpt-contain_sf"/>
</dbReference>
<comment type="caution">
    <text evidence="11">The sequence shown here is derived from an EMBL/GenBank/DDBJ whole genome shotgun (WGS) entry which is preliminary data.</text>
</comment>
<dbReference type="Gene3D" id="3.90.176.10">
    <property type="entry name" value="Toxin ADP-ribosyltransferase, Chain A, domain 1"/>
    <property type="match status" value="1"/>
</dbReference>
<dbReference type="OrthoDB" id="5985073at2759"/>
<dbReference type="Pfam" id="PF00182">
    <property type="entry name" value="Glyco_hydro_19"/>
    <property type="match status" value="1"/>
</dbReference>